<organism evidence="3 4">
    <name type="scientific">Echinicola rosea</name>
    <dbReference type="NCBI Taxonomy" id="1807691"/>
    <lineage>
        <taxon>Bacteria</taxon>
        <taxon>Pseudomonadati</taxon>
        <taxon>Bacteroidota</taxon>
        <taxon>Cytophagia</taxon>
        <taxon>Cytophagales</taxon>
        <taxon>Cyclobacteriaceae</taxon>
        <taxon>Echinicola</taxon>
    </lineage>
</organism>
<feature type="region of interest" description="Disordered" evidence="1">
    <location>
        <begin position="107"/>
        <end position="131"/>
    </location>
</feature>
<proteinExistence type="predicted"/>
<protein>
    <submittedName>
        <fullName evidence="3">Uncharacterized protein</fullName>
    </submittedName>
</protein>
<dbReference type="EMBL" id="BMIU01000003">
    <property type="protein sequence ID" value="GGF23830.1"/>
    <property type="molecule type" value="Genomic_DNA"/>
</dbReference>
<dbReference type="Proteomes" id="UP000647339">
    <property type="component" value="Unassembled WGS sequence"/>
</dbReference>
<evidence type="ECO:0000256" key="1">
    <source>
        <dbReference type="SAM" id="MobiDB-lite"/>
    </source>
</evidence>
<gene>
    <name evidence="3" type="ORF">GCM10011339_09910</name>
</gene>
<keyword evidence="2" id="KW-0472">Membrane</keyword>
<sequence length="234" mass="26006">MKKRLNLPDHLPNSNSWEALRSTLEVDAQLKREAANLPEHHPGKNVWPAVEAQLEQARVRMAWWKWTGMAAAIAGIGLMMVVLLMDKKAPIQHEYLVTSISSQDIPWKTTMPQKPTSHKEEAGSPTPTVMSAKEPVNIHIPPVSLDRSDVPQLHMPILPAISPDKGSGALAENTMSQDTLKPAKSFHQVNISWGINDRIKLKTDYAPNTARQQPKLHQVAKSPGKLVLRLSSEK</sequence>
<keyword evidence="2" id="KW-0812">Transmembrane</keyword>
<dbReference type="RefSeq" id="WP_137402148.1">
    <property type="nucleotide sequence ID" value="NZ_BMIU01000003.1"/>
</dbReference>
<keyword evidence="2" id="KW-1133">Transmembrane helix</keyword>
<accession>A0ABQ1UQR8</accession>
<comment type="caution">
    <text evidence="3">The sequence shown here is derived from an EMBL/GenBank/DDBJ whole genome shotgun (WGS) entry which is preliminary data.</text>
</comment>
<feature type="transmembrane region" description="Helical" evidence="2">
    <location>
        <begin position="63"/>
        <end position="85"/>
    </location>
</feature>
<name>A0ABQ1UQR8_9BACT</name>
<evidence type="ECO:0000256" key="2">
    <source>
        <dbReference type="SAM" id="Phobius"/>
    </source>
</evidence>
<feature type="region of interest" description="Disordered" evidence="1">
    <location>
        <begin position="209"/>
        <end position="234"/>
    </location>
</feature>
<reference evidence="4" key="1">
    <citation type="journal article" date="2019" name="Int. J. Syst. Evol. Microbiol.">
        <title>The Global Catalogue of Microorganisms (GCM) 10K type strain sequencing project: providing services to taxonomists for standard genome sequencing and annotation.</title>
        <authorList>
            <consortium name="The Broad Institute Genomics Platform"/>
            <consortium name="The Broad Institute Genome Sequencing Center for Infectious Disease"/>
            <person name="Wu L."/>
            <person name="Ma J."/>
        </authorList>
    </citation>
    <scope>NUCLEOTIDE SEQUENCE [LARGE SCALE GENOMIC DNA]</scope>
    <source>
        <strain evidence="4">CGMCC 1.15407</strain>
    </source>
</reference>
<evidence type="ECO:0000313" key="4">
    <source>
        <dbReference type="Proteomes" id="UP000647339"/>
    </source>
</evidence>
<evidence type="ECO:0000313" key="3">
    <source>
        <dbReference type="EMBL" id="GGF23830.1"/>
    </source>
</evidence>
<keyword evidence="4" id="KW-1185">Reference proteome</keyword>